<dbReference type="Proteomes" id="UP001276761">
    <property type="component" value="Unassembled WGS sequence"/>
</dbReference>
<proteinExistence type="predicted"/>
<dbReference type="InterPro" id="IPR015927">
    <property type="entry name" value="Peptidase_S24_S26A/B/C"/>
</dbReference>
<gene>
    <name evidence="2" type="ORF">SIL78_15950</name>
</gene>
<dbReference type="SUPFAM" id="SSF51306">
    <property type="entry name" value="LexA/Signal peptidase"/>
    <property type="match status" value="1"/>
</dbReference>
<dbReference type="RefSeq" id="WP_232482974.1">
    <property type="nucleotide sequence ID" value="NZ_JABASV010000019.1"/>
</dbReference>
<accession>A0AAJ2RZQ7</accession>
<comment type="caution">
    <text evidence="2">The sequence shown here is derived from an EMBL/GenBank/DDBJ whole genome shotgun (WGS) entry which is preliminary data.</text>
</comment>
<dbReference type="CDD" id="cd06529">
    <property type="entry name" value="S24_LexA-like"/>
    <property type="match status" value="1"/>
</dbReference>
<evidence type="ECO:0000313" key="2">
    <source>
        <dbReference type="EMBL" id="MDX5979046.1"/>
    </source>
</evidence>
<evidence type="ECO:0000313" key="3">
    <source>
        <dbReference type="Proteomes" id="UP001276761"/>
    </source>
</evidence>
<dbReference type="PANTHER" id="PTHR33516:SF2">
    <property type="entry name" value="LEXA REPRESSOR-RELATED"/>
    <property type="match status" value="1"/>
</dbReference>
<sequence length="162" mass="18012">MPSHPAALKTATFTTSTFPTTMVATALPLTSQPLPFPTLYGRAGFSGFPSPAQDYEPRTLDLNERLIKHPNHTFYLTAAGDSMEGWGIFEGDLLVVDRSIPPRLGHILVAMFEEEVLIKRYALYQGTPHLCSAHPHYPPLPLEETNCQLWGVVRAVVHEYLP</sequence>
<dbReference type="Gene3D" id="2.10.109.10">
    <property type="entry name" value="Umud Fragment, subunit A"/>
    <property type="match status" value="1"/>
</dbReference>
<evidence type="ECO:0000259" key="1">
    <source>
        <dbReference type="Pfam" id="PF00717"/>
    </source>
</evidence>
<dbReference type="EMBL" id="JAWXXT010000001">
    <property type="protein sequence ID" value="MDX5979046.1"/>
    <property type="molecule type" value="Genomic_DNA"/>
</dbReference>
<dbReference type="InterPro" id="IPR039418">
    <property type="entry name" value="LexA-like"/>
</dbReference>
<protein>
    <submittedName>
        <fullName evidence="2">S24 family peptidase</fullName>
    </submittedName>
</protein>
<dbReference type="Pfam" id="PF00717">
    <property type="entry name" value="Peptidase_S24"/>
    <property type="match status" value="1"/>
</dbReference>
<dbReference type="AlphaFoldDB" id="A0AAJ2RZQ7"/>
<dbReference type="InterPro" id="IPR036286">
    <property type="entry name" value="LexA/Signal_pep-like_sf"/>
</dbReference>
<organism evidence="2 3">
    <name type="scientific">Vreelandella alkaliphila</name>
    <dbReference type="NCBI Taxonomy" id="272774"/>
    <lineage>
        <taxon>Bacteria</taxon>
        <taxon>Pseudomonadati</taxon>
        <taxon>Pseudomonadota</taxon>
        <taxon>Gammaproteobacteria</taxon>
        <taxon>Oceanospirillales</taxon>
        <taxon>Halomonadaceae</taxon>
        <taxon>Vreelandella</taxon>
    </lineage>
</organism>
<feature type="domain" description="Peptidase S24/S26A/S26B/S26C" evidence="1">
    <location>
        <begin position="47"/>
        <end position="153"/>
    </location>
</feature>
<dbReference type="NCBIfam" id="NF007621">
    <property type="entry name" value="PRK10276.1"/>
    <property type="match status" value="1"/>
</dbReference>
<dbReference type="InterPro" id="IPR050077">
    <property type="entry name" value="LexA_repressor"/>
</dbReference>
<name>A0AAJ2RZQ7_9GAMM</name>
<dbReference type="PANTHER" id="PTHR33516">
    <property type="entry name" value="LEXA REPRESSOR"/>
    <property type="match status" value="1"/>
</dbReference>
<dbReference type="GeneID" id="303167019"/>
<reference evidence="2" key="1">
    <citation type="submission" date="2023-11" db="EMBL/GenBank/DDBJ databases">
        <title>MicrobeMod: A computational toolkit for identifying prokaryotic methylation and restriction-modification with nanopore sequencing.</title>
        <authorList>
            <person name="Crits-Christoph A."/>
            <person name="Kang S.C."/>
            <person name="Lee H."/>
            <person name="Ostrov N."/>
        </authorList>
    </citation>
    <scope>NUCLEOTIDE SEQUENCE</scope>
    <source>
        <strain evidence="2">ATCC BAA-953</strain>
    </source>
</reference>